<proteinExistence type="predicted"/>
<reference evidence="1" key="2">
    <citation type="journal article" date="2015" name="Data Brief">
        <title>Shoot transcriptome of the giant reed, Arundo donax.</title>
        <authorList>
            <person name="Barrero R.A."/>
            <person name="Guerrero F.D."/>
            <person name="Moolhuijzen P."/>
            <person name="Goolsby J.A."/>
            <person name="Tidwell J."/>
            <person name="Bellgard S.E."/>
            <person name="Bellgard M.I."/>
        </authorList>
    </citation>
    <scope>NUCLEOTIDE SEQUENCE</scope>
    <source>
        <tissue evidence="1">Shoot tissue taken approximately 20 cm above the soil surface</tissue>
    </source>
</reference>
<dbReference type="AlphaFoldDB" id="A0A0A8ZHW4"/>
<protein>
    <submittedName>
        <fullName evidence="1">Uncharacterized protein</fullName>
    </submittedName>
</protein>
<organism evidence="1">
    <name type="scientific">Arundo donax</name>
    <name type="common">Giant reed</name>
    <name type="synonym">Donax arundinaceus</name>
    <dbReference type="NCBI Taxonomy" id="35708"/>
    <lineage>
        <taxon>Eukaryota</taxon>
        <taxon>Viridiplantae</taxon>
        <taxon>Streptophyta</taxon>
        <taxon>Embryophyta</taxon>
        <taxon>Tracheophyta</taxon>
        <taxon>Spermatophyta</taxon>
        <taxon>Magnoliopsida</taxon>
        <taxon>Liliopsida</taxon>
        <taxon>Poales</taxon>
        <taxon>Poaceae</taxon>
        <taxon>PACMAD clade</taxon>
        <taxon>Arundinoideae</taxon>
        <taxon>Arundineae</taxon>
        <taxon>Arundo</taxon>
    </lineage>
</organism>
<dbReference type="EMBL" id="GBRH01263443">
    <property type="protein sequence ID" value="JAD34452.1"/>
    <property type="molecule type" value="Transcribed_RNA"/>
</dbReference>
<sequence length="26" mass="3232">MRGQWYCAFLAHWRPWSLPISKLERV</sequence>
<name>A0A0A8ZHW4_ARUDO</name>
<accession>A0A0A8ZHW4</accession>
<evidence type="ECO:0000313" key="1">
    <source>
        <dbReference type="EMBL" id="JAD34452.1"/>
    </source>
</evidence>
<reference evidence="1" key="1">
    <citation type="submission" date="2014-09" db="EMBL/GenBank/DDBJ databases">
        <authorList>
            <person name="Magalhaes I.L.F."/>
            <person name="Oliveira U."/>
            <person name="Santos F.R."/>
            <person name="Vidigal T.H.D.A."/>
            <person name="Brescovit A.D."/>
            <person name="Santos A.J."/>
        </authorList>
    </citation>
    <scope>NUCLEOTIDE SEQUENCE</scope>
    <source>
        <tissue evidence="1">Shoot tissue taken approximately 20 cm above the soil surface</tissue>
    </source>
</reference>